<comment type="similarity">
    <text evidence="1 6">Belongs to the cytochrome P450 family.</text>
</comment>
<dbReference type="SUPFAM" id="SSF48264">
    <property type="entry name" value="Cytochrome P450"/>
    <property type="match status" value="1"/>
</dbReference>
<evidence type="ECO:0000313" key="8">
    <source>
        <dbReference type="EMBL" id="CAD6255710.1"/>
    </source>
</evidence>
<evidence type="ECO:0008006" key="10">
    <source>
        <dbReference type="Google" id="ProtNLM"/>
    </source>
</evidence>
<dbReference type="InterPro" id="IPR001128">
    <property type="entry name" value="Cyt_P450"/>
</dbReference>
<evidence type="ECO:0000256" key="3">
    <source>
        <dbReference type="ARBA" id="ARBA00022723"/>
    </source>
</evidence>
<reference evidence="8" key="1">
    <citation type="submission" date="2020-10" db="EMBL/GenBank/DDBJ databases">
        <authorList>
            <person name="Han B."/>
            <person name="Lu T."/>
            <person name="Zhao Q."/>
            <person name="Huang X."/>
            <person name="Zhao Y."/>
        </authorList>
    </citation>
    <scope>NUCLEOTIDE SEQUENCE</scope>
</reference>
<accession>A0A811QHR5</accession>
<dbReference type="PANTHER" id="PTHR47944:SF16">
    <property type="entry name" value="CYTOCHROME P450 FAMILY 1 SUBFAMILY A POLYPEPTIDE 1"/>
    <property type="match status" value="1"/>
</dbReference>
<proteinExistence type="inferred from homology"/>
<dbReference type="PANTHER" id="PTHR47944">
    <property type="entry name" value="CYTOCHROME P450 98A9"/>
    <property type="match status" value="1"/>
</dbReference>
<dbReference type="GO" id="GO:0020037">
    <property type="term" value="F:heme binding"/>
    <property type="evidence" value="ECO:0007669"/>
    <property type="project" value="InterPro"/>
</dbReference>
<dbReference type="AlphaFoldDB" id="A0A811QHR5"/>
<evidence type="ECO:0000256" key="5">
    <source>
        <dbReference type="ARBA" id="ARBA00023004"/>
    </source>
</evidence>
<dbReference type="Pfam" id="PF00067">
    <property type="entry name" value="p450"/>
    <property type="match status" value="1"/>
</dbReference>
<keyword evidence="3 6" id="KW-0479">Metal-binding</keyword>
<dbReference type="GO" id="GO:0016705">
    <property type="term" value="F:oxidoreductase activity, acting on paired donors, with incorporation or reduction of molecular oxygen"/>
    <property type="evidence" value="ECO:0007669"/>
    <property type="project" value="InterPro"/>
</dbReference>
<dbReference type="EMBL" id="CAJGYO010000010">
    <property type="protein sequence ID" value="CAD6255710.1"/>
    <property type="molecule type" value="Genomic_DNA"/>
</dbReference>
<evidence type="ECO:0000256" key="4">
    <source>
        <dbReference type="ARBA" id="ARBA00023002"/>
    </source>
</evidence>
<gene>
    <name evidence="8" type="ORF">NCGR_LOCUS39249</name>
</gene>
<keyword evidence="9" id="KW-1185">Reference proteome</keyword>
<dbReference type="Proteomes" id="UP000604825">
    <property type="component" value="Unassembled WGS sequence"/>
</dbReference>
<name>A0A811QHR5_9POAL</name>
<keyword evidence="6" id="KW-0503">Monooxygenase</keyword>
<feature type="chain" id="PRO_5032421570" description="Cytochrome P450" evidence="7">
    <location>
        <begin position="40"/>
        <end position="78"/>
    </location>
</feature>
<keyword evidence="4 6" id="KW-0560">Oxidoreductase</keyword>
<sequence length="78" mass="8287">MPGPKDIRMLPFGAGTRHCPAMGLGLVHVRLLLAALVRAFQWAVPATGAGGAPVDLTEVDGFVKHMKTPLMARITPRT</sequence>
<dbReference type="GO" id="GO:0005506">
    <property type="term" value="F:iron ion binding"/>
    <property type="evidence" value="ECO:0007669"/>
    <property type="project" value="InterPro"/>
</dbReference>
<dbReference type="InterPro" id="IPR017972">
    <property type="entry name" value="Cyt_P450_CS"/>
</dbReference>
<evidence type="ECO:0000256" key="6">
    <source>
        <dbReference type="RuleBase" id="RU000461"/>
    </source>
</evidence>
<evidence type="ECO:0000313" key="9">
    <source>
        <dbReference type="Proteomes" id="UP000604825"/>
    </source>
</evidence>
<evidence type="ECO:0000256" key="7">
    <source>
        <dbReference type="SAM" id="SignalP"/>
    </source>
</evidence>
<protein>
    <recommendedName>
        <fullName evidence="10">Cytochrome P450</fullName>
    </recommendedName>
</protein>
<evidence type="ECO:0000256" key="1">
    <source>
        <dbReference type="ARBA" id="ARBA00010617"/>
    </source>
</evidence>
<comment type="caution">
    <text evidence="8">The sequence shown here is derived from an EMBL/GenBank/DDBJ whole genome shotgun (WGS) entry which is preliminary data.</text>
</comment>
<evidence type="ECO:0000256" key="2">
    <source>
        <dbReference type="ARBA" id="ARBA00022617"/>
    </source>
</evidence>
<organism evidence="8 9">
    <name type="scientific">Miscanthus lutarioriparius</name>
    <dbReference type="NCBI Taxonomy" id="422564"/>
    <lineage>
        <taxon>Eukaryota</taxon>
        <taxon>Viridiplantae</taxon>
        <taxon>Streptophyta</taxon>
        <taxon>Embryophyta</taxon>
        <taxon>Tracheophyta</taxon>
        <taxon>Spermatophyta</taxon>
        <taxon>Magnoliopsida</taxon>
        <taxon>Liliopsida</taxon>
        <taxon>Poales</taxon>
        <taxon>Poaceae</taxon>
        <taxon>PACMAD clade</taxon>
        <taxon>Panicoideae</taxon>
        <taxon>Andropogonodae</taxon>
        <taxon>Andropogoneae</taxon>
        <taxon>Saccharinae</taxon>
        <taxon>Miscanthus</taxon>
    </lineage>
</organism>
<keyword evidence="2 6" id="KW-0349">Heme</keyword>
<dbReference type="InterPro" id="IPR036396">
    <property type="entry name" value="Cyt_P450_sf"/>
</dbReference>
<feature type="signal peptide" evidence="7">
    <location>
        <begin position="1"/>
        <end position="39"/>
    </location>
</feature>
<dbReference type="PROSITE" id="PS00086">
    <property type="entry name" value="CYTOCHROME_P450"/>
    <property type="match status" value="1"/>
</dbReference>
<keyword evidence="7" id="KW-0732">Signal</keyword>
<dbReference type="Gene3D" id="1.10.630.10">
    <property type="entry name" value="Cytochrome P450"/>
    <property type="match status" value="1"/>
</dbReference>
<dbReference type="GO" id="GO:0004497">
    <property type="term" value="F:monooxygenase activity"/>
    <property type="evidence" value="ECO:0007669"/>
    <property type="project" value="UniProtKB-KW"/>
</dbReference>
<keyword evidence="5 6" id="KW-0408">Iron</keyword>